<protein>
    <recommendedName>
        <fullName evidence="3">Secreted protein</fullName>
    </recommendedName>
</protein>
<dbReference type="EMBL" id="JAGFBR010000011">
    <property type="protein sequence ID" value="KAH0459591.1"/>
    <property type="molecule type" value="Genomic_DNA"/>
</dbReference>
<dbReference type="AlphaFoldDB" id="A0AAV7GUD6"/>
<comment type="caution">
    <text evidence="1">The sequence shown here is derived from an EMBL/GenBank/DDBJ whole genome shotgun (WGS) entry which is preliminary data.</text>
</comment>
<gene>
    <name evidence="1" type="ORF">IEQ34_012405</name>
</gene>
<sequence length="96" mass="11357">MVACIHDLRVVSLAALYVEYLVDRIFPTSTRSRRRRIGCNRRCGIRASGVITEHRNHPHRSSGRGSVSEPATLQRRRIVHRHWQLRRQFRQRSFVL</sequence>
<name>A0AAV7GUD6_DENCH</name>
<dbReference type="Proteomes" id="UP000775213">
    <property type="component" value="Unassembled WGS sequence"/>
</dbReference>
<evidence type="ECO:0000313" key="2">
    <source>
        <dbReference type="Proteomes" id="UP000775213"/>
    </source>
</evidence>
<keyword evidence="2" id="KW-1185">Reference proteome</keyword>
<evidence type="ECO:0000313" key="1">
    <source>
        <dbReference type="EMBL" id="KAH0459591.1"/>
    </source>
</evidence>
<accession>A0AAV7GUD6</accession>
<organism evidence="1 2">
    <name type="scientific">Dendrobium chrysotoxum</name>
    <name type="common">Orchid</name>
    <dbReference type="NCBI Taxonomy" id="161865"/>
    <lineage>
        <taxon>Eukaryota</taxon>
        <taxon>Viridiplantae</taxon>
        <taxon>Streptophyta</taxon>
        <taxon>Embryophyta</taxon>
        <taxon>Tracheophyta</taxon>
        <taxon>Spermatophyta</taxon>
        <taxon>Magnoliopsida</taxon>
        <taxon>Liliopsida</taxon>
        <taxon>Asparagales</taxon>
        <taxon>Orchidaceae</taxon>
        <taxon>Epidendroideae</taxon>
        <taxon>Malaxideae</taxon>
        <taxon>Dendrobiinae</taxon>
        <taxon>Dendrobium</taxon>
    </lineage>
</organism>
<evidence type="ECO:0008006" key="3">
    <source>
        <dbReference type="Google" id="ProtNLM"/>
    </source>
</evidence>
<proteinExistence type="predicted"/>
<reference evidence="1 2" key="1">
    <citation type="journal article" date="2021" name="Hortic Res">
        <title>Chromosome-scale assembly of the Dendrobium chrysotoxum genome enhances the understanding of orchid evolution.</title>
        <authorList>
            <person name="Zhang Y."/>
            <person name="Zhang G.Q."/>
            <person name="Zhang D."/>
            <person name="Liu X.D."/>
            <person name="Xu X.Y."/>
            <person name="Sun W.H."/>
            <person name="Yu X."/>
            <person name="Zhu X."/>
            <person name="Wang Z.W."/>
            <person name="Zhao X."/>
            <person name="Zhong W.Y."/>
            <person name="Chen H."/>
            <person name="Yin W.L."/>
            <person name="Huang T."/>
            <person name="Niu S.C."/>
            <person name="Liu Z.J."/>
        </authorList>
    </citation>
    <scope>NUCLEOTIDE SEQUENCE [LARGE SCALE GENOMIC DNA]</scope>
    <source>
        <strain evidence="1">Lindl</strain>
    </source>
</reference>